<dbReference type="InterPro" id="IPR011009">
    <property type="entry name" value="Kinase-like_dom_sf"/>
</dbReference>
<dbReference type="AlphaFoldDB" id="A0A6A5VX22"/>
<name>A0A6A5VX22_9PLEO</name>
<evidence type="ECO:0000313" key="3">
    <source>
        <dbReference type="EMBL" id="KAF1979436.1"/>
    </source>
</evidence>
<dbReference type="Gene3D" id="1.10.510.10">
    <property type="entry name" value="Transferase(Phosphotransferase) domain 1"/>
    <property type="match status" value="1"/>
</dbReference>
<feature type="region of interest" description="Disordered" evidence="1">
    <location>
        <begin position="623"/>
        <end position="648"/>
    </location>
</feature>
<dbReference type="GO" id="GO:0005524">
    <property type="term" value="F:ATP binding"/>
    <property type="evidence" value="ECO:0007669"/>
    <property type="project" value="InterPro"/>
</dbReference>
<feature type="compositionally biased region" description="Basic and acidic residues" evidence="1">
    <location>
        <begin position="623"/>
        <end position="637"/>
    </location>
</feature>
<keyword evidence="4" id="KW-1185">Reference proteome</keyword>
<evidence type="ECO:0000259" key="2">
    <source>
        <dbReference type="PROSITE" id="PS50011"/>
    </source>
</evidence>
<dbReference type="SMART" id="SM00220">
    <property type="entry name" value="S_TKc"/>
    <property type="match status" value="1"/>
</dbReference>
<dbReference type="PANTHER" id="PTHR44167:SF24">
    <property type="entry name" value="SERINE_THREONINE-PROTEIN KINASE CHK2"/>
    <property type="match status" value="1"/>
</dbReference>
<feature type="domain" description="Protein kinase" evidence="2">
    <location>
        <begin position="179"/>
        <end position="528"/>
    </location>
</feature>
<dbReference type="SUPFAM" id="SSF56112">
    <property type="entry name" value="Protein kinase-like (PK-like)"/>
    <property type="match status" value="1"/>
</dbReference>
<dbReference type="Pfam" id="PF00069">
    <property type="entry name" value="Pkinase"/>
    <property type="match status" value="1"/>
</dbReference>
<dbReference type="PROSITE" id="PS50011">
    <property type="entry name" value="PROTEIN_KINASE_DOM"/>
    <property type="match status" value="1"/>
</dbReference>
<organism evidence="3 4">
    <name type="scientific">Bimuria novae-zelandiae CBS 107.79</name>
    <dbReference type="NCBI Taxonomy" id="1447943"/>
    <lineage>
        <taxon>Eukaryota</taxon>
        <taxon>Fungi</taxon>
        <taxon>Dikarya</taxon>
        <taxon>Ascomycota</taxon>
        <taxon>Pezizomycotina</taxon>
        <taxon>Dothideomycetes</taxon>
        <taxon>Pleosporomycetidae</taxon>
        <taxon>Pleosporales</taxon>
        <taxon>Massarineae</taxon>
        <taxon>Didymosphaeriaceae</taxon>
        <taxon>Bimuria</taxon>
    </lineage>
</organism>
<dbReference type="OrthoDB" id="9992527at2759"/>
<dbReference type="PANTHER" id="PTHR44167">
    <property type="entry name" value="OVARIAN-SPECIFIC SERINE/THREONINE-PROTEIN KINASE LOK-RELATED"/>
    <property type="match status" value="1"/>
</dbReference>
<dbReference type="Proteomes" id="UP000800036">
    <property type="component" value="Unassembled WGS sequence"/>
</dbReference>
<sequence length="907" mass="103579">MASHVEAARATGQLLLQQFREQLRVSTVTPARDEGQPYVRTKGLVNWMNSTGPDAAGPIGQRLLGATYMAQGNQYGPEIPITYNKVCEEQNRRDRCIIAFCILLEIGLGHLIHHVQQEDIVDLLLPMTLKTLEEKFKWIDERNSVEYARRFNRAQWKYFPLTFTHMMNKNFPEERVFPICRKVEIGKGGQARVFQILVQEEYVDPKLQAMLSRDEHTWIQDNDFGPCFQLALKTFESAQYPYWANEKDAFHALRGNKGMIQCLGFYAILHSTPAEFSSSSQKSQFREMNILLEYGRFDLMRMFQYRLPPVNSPEVEGFWRSLIEVVDALKGIHNIRTQNGRYNGWHNDIKPENVIVVNGKYKLADPGFAKFQKILEENAPLPTIIAHGGTATYAAPERYARQSNARIPVSQSVDLWSVGCIFSMAATWVVLGYPGVSQFDHLRQRAISDIIQRSPSESNEPKIMEGDFFHDGLDVLHAVKDWHTYLRAAVRQTDHVTRKMLDFTEKYLLIKNRTMSAKELYLQLQKLLDECDKEEIPEGLESLMEALLELDEGAQSIPAFTSSHATASVLGSVPQKHPDKAISRLEVPGQLLKTASRYESLSKLSAARPPKVTANVHRTTDHEGGLTKVSEGEDQQHFGKRRPTSMPPHLASIQRMSTIKSVRTDDGRIPDPTNVIQAHEQLTSGTWFKKLSPKEDQFVKTYFGNRDIKFLVDNSTSMVQYWPEAVFLLETLVMMAKKSDKDGMDLYFTVPEQRSRNLSERPFKAALEGEKDESQFRRTMLGKHPRKALWAGTDMITPIRSIFDDFFNALDEQKKPKTKSKWPKKGSDGPKALTLLIFTNGIWQGMEDPDAINDYMEGLLKELEMRGLAKNDADRFVSIEFIQFGDDPTVTERLRALDDGMEFKGYQ</sequence>
<evidence type="ECO:0000256" key="1">
    <source>
        <dbReference type="SAM" id="MobiDB-lite"/>
    </source>
</evidence>
<dbReference type="GO" id="GO:0005634">
    <property type="term" value="C:nucleus"/>
    <property type="evidence" value="ECO:0007669"/>
    <property type="project" value="TreeGrafter"/>
</dbReference>
<accession>A0A6A5VX22</accession>
<dbReference type="InterPro" id="IPR000719">
    <property type="entry name" value="Prot_kinase_dom"/>
</dbReference>
<dbReference type="GO" id="GO:0044773">
    <property type="term" value="P:mitotic DNA damage checkpoint signaling"/>
    <property type="evidence" value="ECO:0007669"/>
    <property type="project" value="TreeGrafter"/>
</dbReference>
<gene>
    <name evidence="3" type="ORF">BU23DRAFT_154737</name>
</gene>
<reference evidence="3" key="1">
    <citation type="journal article" date="2020" name="Stud. Mycol.">
        <title>101 Dothideomycetes genomes: a test case for predicting lifestyles and emergence of pathogens.</title>
        <authorList>
            <person name="Haridas S."/>
            <person name="Albert R."/>
            <person name="Binder M."/>
            <person name="Bloem J."/>
            <person name="Labutti K."/>
            <person name="Salamov A."/>
            <person name="Andreopoulos B."/>
            <person name="Baker S."/>
            <person name="Barry K."/>
            <person name="Bills G."/>
            <person name="Bluhm B."/>
            <person name="Cannon C."/>
            <person name="Castanera R."/>
            <person name="Culley D."/>
            <person name="Daum C."/>
            <person name="Ezra D."/>
            <person name="Gonzalez J."/>
            <person name="Henrissat B."/>
            <person name="Kuo A."/>
            <person name="Liang C."/>
            <person name="Lipzen A."/>
            <person name="Lutzoni F."/>
            <person name="Magnuson J."/>
            <person name="Mondo S."/>
            <person name="Nolan M."/>
            <person name="Ohm R."/>
            <person name="Pangilinan J."/>
            <person name="Park H.-J."/>
            <person name="Ramirez L."/>
            <person name="Alfaro M."/>
            <person name="Sun H."/>
            <person name="Tritt A."/>
            <person name="Yoshinaga Y."/>
            <person name="Zwiers L.-H."/>
            <person name="Turgeon B."/>
            <person name="Goodwin S."/>
            <person name="Spatafora J."/>
            <person name="Crous P."/>
            <person name="Grigoriev I."/>
        </authorList>
    </citation>
    <scope>NUCLEOTIDE SEQUENCE</scope>
    <source>
        <strain evidence="3">CBS 107.79</strain>
    </source>
</reference>
<evidence type="ECO:0000313" key="4">
    <source>
        <dbReference type="Proteomes" id="UP000800036"/>
    </source>
</evidence>
<proteinExistence type="predicted"/>
<dbReference type="GO" id="GO:0004674">
    <property type="term" value="F:protein serine/threonine kinase activity"/>
    <property type="evidence" value="ECO:0007669"/>
    <property type="project" value="TreeGrafter"/>
</dbReference>
<dbReference type="EMBL" id="ML976658">
    <property type="protein sequence ID" value="KAF1979436.1"/>
    <property type="molecule type" value="Genomic_DNA"/>
</dbReference>
<protein>
    <recommendedName>
        <fullName evidence="2">Protein kinase domain-containing protein</fullName>
    </recommendedName>
</protein>